<feature type="transmembrane region" description="Helical" evidence="1">
    <location>
        <begin position="81"/>
        <end position="99"/>
    </location>
</feature>
<feature type="transmembrane region" description="Helical" evidence="1">
    <location>
        <begin position="213"/>
        <end position="237"/>
    </location>
</feature>
<dbReference type="Proteomes" id="UP001175271">
    <property type="component" value="Unassembled WGS sequence"/>
</dbReference>
<proteinExistence type="predicted"/>
<keyword evidence="1" id="KW-1133">Transmembrane helix</keyword>
<sequence>MALSNETQPFVWGSELLGRGESTMADTVVGVSITVVTKSVLSGRSTYELGLQFSTLSVAVGLLSLYIVYKLPIFHNAFGAFWVSRTVGEIGANFIHVVYSGPVTLLQPKDINPLFGIVSYMVCVYFAEIACSMHQYVSLNRMLAVCAPLKYKTLFTRRITTTIIVVTTVQVTSIMGLYFLFPCNWIGYGPQYYEFIFVKCGENERDWSPLGTFLNRGCTALCVVSLLMDCVTFYKIIKIRVTNKSAAQDEAFRRNVRFFAQTAVQNISMMLALAVIVIVNNERSFGKAVLYATTFDARILTYLNNGLSIILFNPEVRKFLGLRFCCGTKRSHQVGSTNAGLETSMMDTH</sequence>
<evidence type="ECO:0000256" key="1">
    <source>
        <dbReference type="SAM" id="Phobius"/>
    </source>
</evidence>
<dbReference type="AlphaFoldDB" id="A0AA39HYW2"/>
<feature type="transmembrane region" description="Helical" evidence="1">
    <location>
        <begin position="258"/>
        <end position="279"/>
    </location>
</feature>
<keyword evidence="4" id="KW-1185">Reference proteome</keyword>
<dbReference type="EMBL" id="JAUCMV010000002">
    <property type="protein sequence ID" value="KAK0414670.1"/>
    <property type="molecule type" value="Genomic_DNA"/>
</dbReference>
<dbReference type="SUPFAM" id="SSF81321">
    <property type="entry name" value="Family A G protein-coupled receptor-like"/>
    <property type="match status" value="1"/>
</dbReference>
<evidence type="ECO:0000259" key="2">
    <source>
        <dbReference type="Pfam" id="PF10328"/>
    </source>
</evidence>
<dbReference type="Gene3D" id="1.20.1070.10">
    <property type="entry name" value="Rhodopsin 7-helix transmembrane proteins"/>
    <property type="match status" value="1"/>
</dbReference>
<dbReference type="Pfam" id="PF10328">
    <property type="entry name" value="7TM_GPCR_Srx"/>
    <property type="match status" value="1"/>
</dbReference>
<reference evidence="3" key="1">
    <citation type="submission" date="2023-06" db="EMBL/GenBank/DDBJ databases">
        <title>Genomic analysis of the entomopathogenic nematode Steinernema hermaphroditum.</title>
        <authorList>
            <person name="Schwarz E.M."/>
            <person name="Heppert J.K."/>
            <person name="Baniya A."/>
            <person name="Schwartz H.T."/>
            <person name="Tan C.-H."/>
            <person name="Antoshechkin I."/>
            <person name="Sternberg P.W."/>
            <person name="Goodrich-Blair H."/>
            <person name="Dillman A.R."/>
        </authorList>
    </citation>
    <scope>NUCLEOTIDE SEQUENCE</scope>
    <source>
        <strain evidence="3">PS9179</strain>
        <tissue evidence="3">Whole animal</tissue>
    </source>
</reference>
<evidence type="ECO:0000313" key="3">
    <source>
        <dbReference type="EMBL" id="KAK0414670.1"/>
    </source>
</evidence>
<dbReference type="InterPro" id="IPR019430">
    <property type="entry name" value="7TM_GPCR_serpentine_rcpt_Srx"/>
</dbReference>
<evidence type="ECO:0000313" key="4">
    <source>
        <dbReference type="Proteomes" id="UP001175271"/>
    </source>
</evidence>
<keyword evidence="1" id="KW-0812">Transmembrane</keyword>
<protein>
    <recommendedName>
        <fullName evidence="2">7TM GPCR serpentine receptor class x (Srx) domain-containing protein</fullName>
    </recommendedName>
</protein>
<feature type="transmembrane region" description="Helical" evidence="1">
    <location>
        <begin position="49"/>
        <end position="69"/>
    </location>
</feature>
<comment type="caution">
    <text evidence="3">The sequence shown here is derived from an EMBL/GenBank/DDBJ whole genome shotgun (WGS) entry which is preliminary data.</text>
</comment>
<organism evidence="3 4">
    <name type="scientific">Steinernema hermaphroditum</name>
    <dbReference type="NCBI Taxonomy" id="289476"/>
    <lineage>
        <taxon>Eukaryota</taxon>
        <taxon>Metazoa</taxon>
        <taxon>Ecdysozoa</taxon>
        <taxon>Nematoda</taxon>
        <taxon>Chromadorea</taxon>
        <taxon>Rhabditida</taxon>
        <taxon>Tylenchina</taxon>
        <taxon>Panagrolaimomorpha</taxon>
        <taxon>Strongyloidoidea</taxon>
        <taxon>Steinernematidae</taxon>
        <taxon>Steinernema</taxon>
    </lineage>
</organism>
<keyword evidence="1" id="KW-0472">Membrane</keyword>
<name>A0AA39HYW2_9BILA</name>
<dbReference type="PANTHER" id="PTHR23017:SF3">
    <property type="entry name" value="G-PROTEIN COUPLED RECEPTORS FAMILY 1 PROFILE DOMAIN-CONTAINING PROTEIN"/>
    <property type="match status" value="1"/>
</dbReference>
<accession>A0AA39HYW2</accession>
<feature type="transmembrane region" description="Helical" evidence="1">
    <location>
        <begin position="159"/>
        <end position="181"/>
    </location>
</feature>
<dbReference type="PANTHER" id="PTHR23017">
    <property type="entry name" value="SERPENTINE RECEPTOR, CLASS X"/>
    <property type="match status" value="1"/>
</dbReference>
<feature type="domain" description="7TM GPCR serpentine receptor class x (Srx)" evidence="2">
    <location>
        <begin position="60"/>
        <end position="313"/>
    </location>
</feature>
<gene>
    <name evidence="3" type="ORF">QR680_011558</name>
</gene>
<feature type="transmembrane region" description="Helical" evidence="1">
    <location>
        <begin position="111"/>
        <end position="131"/>
    </location>
</feature>